<dbReference type="InterPro" id="IPR035899">
    <property type="entry name" value="DBL_dom_sf"/>
</dbReference>
<protein>
    <recommendedName>
        <fullName evidence="2">DH domain-containing protein</fullName>
    </recommendedName>
</protein>
<dbReference type="Gene3D" id="1.20.900.10">
    <property type="entry name" value="Dbl homology (DH) domain"/>
    <property type="match status" value="1"/>
</dbReference>
<feature type="region of interest" description="Disordered" evidence="1">
    <location>
        <begin position="306"/>
        <end position="386"/>
    </location>
</feature>
<feature type="region of interest" description="Disordered" evidence="1">
    <location>
        <begin position="267"/>
        <end position="290"/>
    </location>
</feature>
<feature type="compositionally biased region" description="Polar residues" evidence="1">
    <location>
        <begin position="330"/>
        <end position="380"/>
    </location>
</feature>
<dbReference type="OrthoDB" id="10476871at2759"/>
<dbReference type="Pfam" id="PF00621">
    <property type="entry name" value="RhoGEF"/>
    <property type="match status" value="1"/>
</dbReference>
<dbReference type="SUPFAM" id="SSF48065">
    <property type="entry name" value="DBL homology domain (DH-domain)"/>
    <property type="match status" value="1"/>
</dbReference>
<dbReference type="SMART" id="SM00325">
    <property type="entry name" value="RhoGEF"/>
    <property type="match status" value="1"/>
</dbReference>
<dbReference type="PROSITE" id="PS50010">
    <property type="entry name" value="DH_2"/>
    <property type="match status" value="1"/>
</dbReference>
<evidence type="ECO:0000313" key="4">
    <source>
        <dbReference type="Proteomes" id="UP000278143"/>
    </source>
</evidence>
<proteinExistence type="predicted"/>
<dbReference type="Proteomes" id="UP000278143">
    <property type="component" value="Unassembled WGS sequence"/>
</dbReference>
<dbReference type="InterPro" id="IPR000219">
    <property type="entry name" value="DH_dom"/>
</dbReference>
<dbReference type="EMBL" id="KZ989328">
    <property type="protein sequence ID" value="RKP26816.1"/>
    <property type="molecule type" value="Genomic_DNA"/>
</dbReference>
<evidence type="ECO:0000313" key="3">
    <source>
        <dbReference type="EMBL" id="RKP26816.1"/>
    </source>
</evidence>
<dbReference type="GO" id="GO:0005085">
    <property type="term" value="F:guanyl-nucleotide exchange factor activity"/>
    <property type="evidence" value="ECO:0007669"/>
    <property type="project" value="InterPro"/>
</dbReference>
<evidence type="ECO:0000259" key="2">
    <source>
        <dbReference type="PROSITE" id="PS50010"/>
    </source>
</evidence>
<accession>A0A4P9Z310</accession>
<feature type="compositionally biased region" description="Basic residues" evidence="1">
    <location>
        <begin position="220"/>
        <end position="231"/>
    </location>
</feature>
<dbReference type="PANTHER" id="PTHR12673">
    <property type="entry name" value="FACIOGENITAL DYSPLASIA PROTEIN"/>
    <property type="match status" value="1"/>
</dbReference>
<feature type="region of interest" description="Disordered" evidence="1">
    <location>
        <begin position="151"/>
        <end position="180"/>
    </location>
</feature>
<keyword evidence="4" id="KW-1185">Reference proteome</keyword>
<reference evidence="4" key="1">
    <citation type="journal article" date="2018" name="Nat. Microbiol.">
        <title>Leveraging single-cell genomics to expand the fungal tree of life.</title>
        <authorList>
            <person name="Ahrendt S.R."/>
            <person name="Quandt C.A."/>
            <person name="Ciobanu D."/>
            <person name="Clum A."/>
            <person name="Salamov A."/>
            <person name="Andreopoulos B."/>
            <person name="Cheng J.F."/>
            <person name="Woyke T."/>
            <person name="Pelin A."/>
            <person name="Henrissat B."/>
            <person name="Reynolds N.K."/>
            <person name="Benny G.L."/>
            <person name="Smith M.E."/>
            <person name="James T.Y."/>
            <person name="Grigoriev I.V."/>
        </authorList>
    </citation>
    <scope>NUCLEOTIDE SEQUENCE [LARGE SCALE GENOMIC DNA]</scope>
    <source>
        <strain evidence="4">Benny S71-1</strain>
    </source>
</reference>
<dbReference type="InterPro" id="IPR011993">
    <property type="entry name" value="PH-like_dom_sf"/>
</dbReference>
<gene>
    <name evidence="3" type="ORF">SYNPS1DRAFT_27504</name>
</gene>
<dbReference type="Gene3D" id="2.30.29.30">
    <property type="entry name" value="Pleckstrin-homology domain (PH domain)/Phosphotyrosine-binding domain (PTB)"/>
    <property type="match status" value="1"/>
</dbReference>
<dbReference type="InterPro" id="IPR051092">
    <property type="entry name" value="FYVE_RhoGEF_PH"/>
</dbReference>
<dbReference type="GO" id="GO:0005737">
    <property type="term" value="C:cytoplasm"/>
    <property type="evidence" value="ECO:0007669"/>
    <property type="project" value="TreeGrafter"/>
</dbReference>
<name>A0A4P9Z310_9FUNG</name>
<feature type="compositionally biased region" description="Pro residues" evidence="1">
    <location>
        <begin position="272"/>
        <end position="287"/>
    </location>
</feature>
<feature type="region of interest" description="Disordered" evidence="1">
    <location>
        <begin position="1"/>
        <end position="29"/>
    </location>
</feature>
<feature type="compositionally biased region" description="Low complexity" evidence="1">
    <location>
        <begin position="7"/>
        <end position="27"/>
    </location>
</feature>
<evidence type="ECO:0000256" key="1">
    <source>
        <dbReference type="SAM" id="MobiDB-lite"/>
    </source>
</evidence>
<dbReference type="PANTHER" id="PTHR12673:SF159">
    <property type="entry name" value="LD03170P"/>
    <property type="match status" value="1"/>
</dbReference>
<dbReference type="AlphaFoldDB" id="A0A4P9Z310"/>
<sequence length="772" mass="86111">MEPKPSVPVLLPPSSSSSSSSSSLPSLASTATIAAGDSARTLIVRAPSAHSAVSPVSVKLEFDPKPIPPTTAVMAAAIGAKHRHRRAESGGSAEKGAGHHGYVRSSLRRSMPMPNPSDRQHLQELSRLVEKNAELLSPPAHRLAHERSANAEGAVGAAREDSTAKPPLVPCDPPVGAGKSPKRDYYLHAKSKSEHCLARDMPAPVTTGDTTGKPLPLARGPRHAKHPRRTHCKKLSDSYIIVQAQRERQRTHTKVQSLAQHQFEFSSIGITPTPPPAHKPRPPPSMPVRPKTQVDLIDQRIREARALGHRPHASLASLPSEQARPHSETALDSSMPPQRSLTLGRSQLASRNKAAPSSTLRSQSMVDEANAPQQSRQSTAESQQLLSEERRRRLAHLLKIQTQAEALYVRRLETLCDRFYEPLKRRYGAVRRWITFGSGGTGTRSERMRLLERIFGQVVVLLEFHRDFLSKLRTLDNLALATSVRAVVGLFQKRRQGFEADVEYLHKYPAALTTFENLCFRDGRFRKAVRTCEVDAGHVNVRAFLGTPKEQLRRYTQFMARICELCPEDSFDKPDAIECHATLEQMLERAAPAIAQAEELEEAALVHLRVTRLPHAVLSPSQRLVQQGSIFYRSHHDTREYPVQCYLLRDRIILADPTHEGNLFEHRRTIMLASVRLAPKSSDPVTQENIVRLGTHDDTVILRTADYASFCQWAQLIYDLKAQIPAETRVVSRSGRRRQLEHRLSNYSLRTLDGFQNPRLDAVRRAIGISVQ</sequence>
<feature type="domain" description="DH" evidence="2">
    <location>
        <begin position="393"/>
        <end position="593"/>
    </location>
</feature>
<organism evidence="3 4">
    <name type="scientific">Syncephalis pseudoplumigaleata</name>
    <dbReference type="NCBI Taxonomy" id="1712513"/>
    <lineage>
        <taxon>Eukaryota</taxon>
        <taxon>Fungi</taxon>
        <taxon>Fungi incertae sedis</taxon>
        <taxon>Zoopagomycota</taxon>
        <taxon>Zoopagomycotina</taxon>
        <taxon>Zoopagomycetes</taxon>
        <taxon>Zoopagales</taxon>
        <taxon>Piptocephalidaceae</taxon>
        <taxon>Syncephalis</taxon>
    </lineage>
</organism>
<feature type="region of interest" description="Disordered" evidence="1">
    <location>
        <begin position="204"/>
        <end position="231"/>
    </location>
</feature>